<dbReference type="SUPFAM" id="SSF57362">
    <property type="entry name" value="BPTI-like"/>
    <property type="match status" value="2"/>
</dbReference>
<protein>
    <submittedName>
        <fullName evidence="6">Tissue factor pathway inhibitor-like</fullName>
    </submittedName>
</protein>
<evidence type="ECO:0000256" key="3">
    <source>
        <dbReference type="ARBA" id="ARBA00023157"/>
    </source>
</evidence>
<dbReference type="FunFam" id="4.10.410.10:FF:000020">
    <property type="entry name" value="Collagen, type VI, alpha 3"/>
    <property type="match status" value="1"/>
</dbReference>
<dbReference type="InterPro" id="IPR036880">
    <property type="entry name" value="Kunitz_BPTI_sf"/>
</dbReference>
<dbReference type="PROSITE" id="PS50279">
    <property type="entry name" value="BPTI_KUNITZ_2"/>
    <property type="match status" value="2"/>
</dbReference>
<dbReference type="InterPro" id="IPR050098">
    <property type="entry name" value="TFPI/VKTCI-like"/>
</dbReference>
<evidence type="ECO:0000256" key="2">
    <source>
        <dbReference type="ARBA" id="ARBA00022900"/>
    </source>
</evidence>
<dbReference type="PRINTS" id="PR00759">
    <property type="entry name" value="BASICPTASE"/>
</dbReference>
<dbReference type="Gene3D" id="4.10.410.10">
    <property type="entry name" value="Pancreatic trypsin inhibitor Kunitz domain"/>
    <property type="match status" value="2"/>
</dbReference>
<dbReference type="InterPro" id="IPR020901">
    <property type="entry name" value="Prtase_inh_Kunz-CS"/>
</dbReference>
<sequence length="225" mass="25489">MKSLLNTVIIFGTFYSCRSISSSSEISVETTLTTAKSNIDEYPKPSSLYRRINVNRQDDLLSSTPLDLFRVRAADPGRRSHMDSVWKWDFWCQLQPKVGNCSLKRRNGDGMPGPRQSYYYDAQLDACLAFSYTGCDGNKNNFATLVECERHCKGATYMTLKESTRTTFCGLQPNAGLCLALINRYYYDVNGDECKSFIYGGCGGNQNRFKTKLVCDKHCKDQNNQ</sequence>
<keyword evidence="5" id="KW-1185">Reference proteome</keyword>
<dbReference type="KEGG" id="tnl:113492019"/>
<name>A0A7E5V9Y2_TRINI</name>
<dbReference type="GO" id="GO:0005615">
    <property type="term" value="C:extracellular space"/>
    <property type="evidence" value="ECO:0007669"/>
    <property type="project" value="TreeGrafter"/>
</dbReference>
<organism evidence="5 6">
    <name type="scientific">Trichoplusia ni</name>
    <name type="common">Cabbage looper</name>
    <dbReference type="NCBI Taxonomy" id="7111"/>
    <lineage>
        <taxon>Eukaryota</taxon>
        <taxon>Metazoa</taxon>
        <taxon>Ecdysozoa</taxon>
        <taxon>Arthropoda</taxon>
        <taxon>Hexapoda</taxon>
        <taxon>Insecta</taxon>
        <taxon>Pterygota</taxon>
        <taxon>Neoptera</taxon>
        <taxon>Endopterygota</taxon>
        <taxon>Lepidoptera</taxon>
        <taxon>Glossata</taxon>
        <taxon>Ditrysia</taxon>
        <taxon>Noctuoidea</taxon>
        <taxon>Noctuidae</taxon>
        <taxon>Plusiinae</taxon>
        <taxon>Trichoplusia</taxon>
    </lineage>
</organism>
<dbReference type="RefSeq" id="XP_026725092.1">
    <property type="nucleotide sequence ID" value="XM_026869291.1"/>
</dbReference>
<keyword evidence="2" id="KW-0722">Serine protease inhibitor</keyword>
<dbReference type="PANTHER" id="PTHR10083:SF374">
    <property type="entry name" value="BPTI_KUNITZ INHIBITOR DOMAIN-CONTAINING PROTEIN"/>
    <property type="match status" value="1"/>
</dbReference>
<feature type="domain" description="BPTI/Kunitz inhibitor" evidence="4">
    <location>
        <begin position="92"/>
        <end position="152"/>
    </location>
</feature>
<gene>
    <name evidence="6" type="primary">LOC113492019</name>
</gene>
<keyword evidence="3" id="KW-1015">Disulfide bond</keyword>
<reference evidence="6" key="1">
    <citation type="submission" date="2025-08" db="UniProtKB">
        <authorList>
            <consortium name="RefSeq"/>
        </authorList>
    </citation>
    <scope>IDENTIFICATION</scope>
</reference>
<dbReference type="PROSITE" id="PS51257">
    <property type="entry name" value="PROKAR_LIPOPROTEIN"/>
    <property type="match status" value="1"/>
</dbReference>
<dbReference type="PANTHER" id="PTHR10083">
    <property type="entry name" value="KUNITZ-TYPE PROTEASE INHIBITOR-RELATED"/>
    <property type="match status" value="1"/>
</dbReference>
<dbReference type="CDD" id="cd22638">
    <property type="entry name" value="Kunitz_amblin-like"/>
    <property type="match status" value="1"/>
</dbReference>
<dbReference type="SMART" id="SM00131">
    <property type="entry name" value="KU"/>
    <property type="match status" value="2"/>
</dbReference>
<evidence type="ECO:0000313" key="5">
    <source>
        <dbReference type="Proteomes" id="UP000322000"/>
    </source>
</evidence>
<feature type="domain" description="BPTI/Kunitz inhibitor" evidence="4">
    <location>
        <begin position="169"/>
        <end position="219"/>
    </location>
</feature>
<keyword evidence="1" id="KW-0646">Protease inhibitor</keyword>
<evidence type="ECO:0000313" key="6">
    <source>
        <dbReference type="RefSeq" id="XP_026725092.1"/>
    </source>
</evidence>
<dbReference type="InterPro" id="IPR002223">
    <property type="entry name" value="Kunitz_BPTI"/>
</dbReference>
<dbReference type="AlphaFoldDB" id="A0A7E5V9Y2"/>
<dbReference type="Pfam" id="PF00014">
    <property type="entry name" value="Kunitz_BPTI"/>
    <property type="match status" value="2"/>
</dbReference>
<dbReference type="PROSITE" id="PS00280">
    <property type="entry name" value="BPTI_KUNITZ_1"/>
    <property type="match status" value="1"/>
</dbReference>
<evidence type="ECO:0000256" key="1">
    <source>
        <dbReference type="ARBA" id="ARBA00022690"/>
    </source>
</evidence>
<proteinExistence type="predicted"/>
<evidence type="ECO:0000259" key="4">
    <source>
        <dbReference type="PROSITE" id="PS50279"/>
    </source>
</evidence>
<dbReference type="InParanoid" id="A0A7E5V9Y2"/>
<accession>A0A7E5V9Y2</accession>
<dbReference type="Proteomes" id="UP000322000">
    <property type="component" value="Chromosome 3"/>
</dbReference>
<dbReference type="OrthoDB" id="4473401at2759"/>
<dbReference type="CDD" id="cd00109">
    <property type="entry name" value="Kunitz-type"/>
    <property type="match status" value="1"/>
</dbReference>
<dbReference type="GeneID" id="113492019"/>
<dbReference type="GO" id="GO:0004867">
    <property type="term" value="F:serine-type endopeptidase inhibitor activity"/>
    <property type="evidence" value="ECO:0007669"/>
    <property type="project" value="UniProtKB-KW"/>
</dbReference>